<evidence type="ECO:0000256" key="2">
    <source>
        <dbReference type="ARBA" id="ARBA00022989"/>
    </source>
</evidence>
<feature type="transmembrane region" description="Helical" evidence="4">
    <location>
        <begin position="298"/>
        <end position="314"/>
    </location>
</feature>
<dbReference type="InterPro" id="IPR020846">
    <property type="entry name" value="MFS_dom"/>
</dbReference>
<dbReference type="CDD" id="cd06174">
    <property type="entry name" value="MFS"/>
    <property type="match status" value="1"/>
</dbReference>
<evidence type="ECO:0000256" key="1">
    <source>
        <dbReference type="ARBA" id="ARBA00022692"/>
    </source>
</evidence>
<evidence type="ECO:0000256" key="3">
    <source>
        <dbReference type="ARBA" id="ARBA00023136"/>
    </source>
</evidence>
<organism evidence="6 7">
    <name type="scientific">Simplicispira metamorpha</name>
    <dbReference type="NCBI Taxonomy" id="80881"/>
    <lineage>
        <taxon>Bacteria</taxon>
        <taxon>Pseudomonadati</taxon>
        <taxon>Pseudomonadota</taxon>
        <taxon>Betaproteobacteria</taxon>
        <taxon>Burkholderiales</taxon>
        <taxon>Comamonadaceae</taxon>
        <taxon>Simplicispira</taxon>
    </lineage>
</organism>
<gene>
    <name evidence="6" type="ORF">EV674_10568</name>
</gene>
<dbReference type="EMBL" id="SLXH01000005">
    <property type="protein sequence ID" value="TCP19390.1"/>
    <property type="molecule type" value="Genomic_DNA"/>
</dbReference>
<keyword evidence="3 4" id="KW-0472">Membrane</keyword>
<evidence type="ECO:0000256" key="4">
    <source>
        <dbReference type="SAM" id="Phobius"/>
    </source>
</evidence>
<proteinExistence type="predicted"/>
<feature type="transmembrane region" description="Helical" evidence="4">
    <location>
        <begin position="145"/>
        <end position="167"/>
    </location>
</feature>
<dbReference type="PROSITE" id="PS50850">
    <property type="entry name" value="MFS"/>
    <property type="match status" value="1"/>
</dbReference>
<feature type="transmembrane region" description="Helical" evidence="4">
    <location>
        <begin position="107"/>
        <end position="124"/>
    </location>
</feature>
<evidence type="ECO:0000259" key="5">
    <source>
        <dbReference type="PROSITE" id="PS50850"/>
    </source>
</evidence>
<dbReference type="Proteomes" id="UP000295182">
    <property type="component" value="Unassembled WGS sequence"/>
</dbReference>
<dbReference type="SUPFAM" id="SSF103473">
    <property type="entry name" value="MFS general substrate transporter"/>
    <property type="match status" value="1"/>
</dbReference>
<dbReference type="InterPro" id="IPR011701">
    <property type="entry name" value="MFS"/>
</dbReference>
<dbReference type="GO" id="GO:0022857">
    <property type="term" value="F:transmembrane transporter activity"/>
    <property type="evidence" value="ECO:0007669"/>
    <property type="project" value="InterPro"/>
</dbReference>
<feature type="transmembrane region" description="Helical" evidence="4">
    <location>
        <begin position="357"/>
        <end position="376"/>
    </location>
</feature>
<feature type="transmembrane region" description="Helical" evidence="4">
    <location>
        <begin position="388"/>
        <end position="412"/>
    </location>
</feature>
<feature type="transmembrane region" description="Helical" evidence="4">
    <location>
        <begin position="173"/>
        <end position="193"/>
    </location>
</feature>
<keyword evidence="1 4" id="KW-0812">Transmembrane</keyword>
<evidence type="ECO:0000313" key="7">
    <source>
        <dbReference type="Proteomes" id="UP000295182"/>
    </source>
</evidence>
<reference evidence="6 7" key="1">
    <citation type="submission" date="2019-03" db="EMBL/GenBank/DDBJ databases">
        <title>Genomic Encyclopedia of Type Strains, Phase IV (KMG-IV): sequencing the most valuable type-strain genomes for metagenomic binning, comparative biology and taxonomic classification.</title>
        <authorList>
            <person name="Goeker M."/>
        </authorList>
    </citation>
    <scope>NUCLEOTIDE SEQUENCE [LARGE SCALE GENOMIC DNA]</scope>
    <source>
        <strain evidence="6 7">DSM 1837</strain>
    </source>
</reference>
<comment type="caution">
    <text evidence="6">The sequence shown here is derived from an EMBL/GenBank/DDBJ whole genome shotgun (WGS) entry which is preliminary data.</text>
</comment>
<dbReference type="RefSeq" id="WP_119012123.1">
    <property type="nucleotide sequence ID" value="NZ_QXNC01000003.1"/>
</dbReference>
<feature type="transmembrane region" description="Helical" evidence="4">
    <location>
        <begin position="58"/>
        <end position="78"/>
    </location>
</feature>
<dbReference type="Pfam" id="PF07690">
    <property type="entry name" value="MFS_1"/>
    <property type="match status" value="1"/>
</dbReference>
<evidence type="ECO:0000313" key="6">
    <source>
        <dbReference type="EMBL" id="TCP19390.1"/>
    </source>
</evidence>
<sequence length="422" mass="42841">MSTSSVSAPGATPLRQDARTIGLIGLAHGSSHFFHMLLPPLFPWLIAEFGFSYSELGLLVTVFFVVSGVGQALAGFLVDKVGARPVLFFALACFALAGLVAGTAGGYAGLVVAAALAGLGNAPFHPVDFTILNKRVSQVRLGHAFSVHGISGNLGWATAPLFMAGIATATGSWRIACLSGAALAVLVLAVMVWQRDALDDRQGAWAHQSTPGAAGAPPAEHPMAFLRLPSVWLCFSFFFWSTCALSAIQSFASPALQTMYGLPLSLTALVVTGYMLCGAAGMVVGGFLVGRVARLEKIISVCLAAAAVLLVLVGTGWLPGMAAVVVAALAGLGTGIASPSRDMLIKRAAPPGATGRVYGTVYSGLDLGFSVAAPVFGALLDRGLTGGIFYGSALALLLSVGSAALVGAGVAAQVRRSAATPA</sequence>
<dbReference type="PANTHER" id="PTHR43129:SF1">
    <property type="entry name" value="FOSMIDOMYCIN RESISTANCE PROTEIN"/>
    <property type="match status" value="1"/>
</dbReference>
<feature type="transmembrane region" description="Helical" evidence="4">
    <location>
        <begin position="231"/>
        <end position="252"/>
    </location>
</feature>
<feature type="transmembrane region" description="Helical" evidence="4">
    <location>
        <begin position="320"/>
        <end position="337"/>
    </location>
</feature>
<dbReference type="AlphaFoldDB" id="A0A4R2NDZ9"/>
<keyword evidence="2 4" id="KW-1133">Transmembrane helix</keyword>
<dbReference type="InterPro" id="IPR036259">
    <property type="entry name" value="MFS_trans_sf"/>
</dbReference>
<dbReference type="GO" id="GO:0005886">
    <property type="term" value="C:plasma membrane"/>
    <property type="evidence" value="ECO:0007669"/>
    <property type="project" value="TreeGrafter"/>
</dbReference>
<protein>
    <submittedName>
        <fullName evidence="6">Putative MFS family arabinose efflux permease</fullName>
    </submittedName>
</protein>
<dbReference type="OrthoDB" id="8520784at2"/>
<keyword evidence="7" id="KW-1185">Reference proteome</keyword>
<feature type="transmembrane region" description="Helical" evidence="4">
    <location>
        <begin position="264"/>
        <end position="289"/>
    </location>
</feature>
<feature type="domain" description="Major facilitator superfamily (MFS) profile" evidence="5">
    <location>
        <begin position="1"/>
        <end position="419"/>
    </location>
</feature>
<accession>A0A4R2NDZ9</accession>
<feature type="transmembrane region" description="Helical" evidence="4">
    <location>
        <begin position="21"/>
        <end position="38"/>
    </location>
</feature>
<feature type="transmembrane region" description="Helical" evidence="4">
    <location>
        <begin position="85"/>
        <end position="101"/>
    </location>
</feature>
<dbReference type="Gene3D" id="1.20.1250.20">
    <property type="entry name" value="MFS general substrate transporter like domains"/>
    <property type="match status" value="1"/>
</dbReference>
<name>A0A4R2NDZ9_9BURK</name>
<dbReference type="PANTHER" id="PTHR43129">
    <property type="entry name" value="FOSMIDOMYCIN RESISTANCE PROTEIN"/>
    <property type="match status" value="1"/>
</dbReference>